<dbReference type="Gene3D" id="3.30.1460.20">
    <property type="match status" value="2"/>
</dbReference>
<keyword evidence="9" id="KW-1185">Reference proteome</keyword>
<dbReference type="InterPro" id="IPR034666">
    <property type="entry name" value="ARPC2/4"/>
</dbReference>
<gene>
    <name evidence="8" type="ORF">CVIRNUC_011097</name>
</gene>
<comment type="caution">
    <text evidence="8">The sequence shown here is derived from an EMBL/GenBank/DDBJ whole genome shotgun (WGS) entry which is preliminary data.</text>
</comment>
<name>A0AAV1INL9_9CHLO</name>
<evidence type="ECO:0000256" key="3">
    <source>
        <dbReference type="ARBA" id="ARBA00022490"/>
    </source>
</evidence>
<dbReference type="PANTHER" id="PTHR12058">
    <property type="entry name" value="ARP2/3 COMPLEX 34 KDA SUBUNIT"/>
    <property type="match status" value="1"/>
</dbReference>
<dbReference type="Pfam" id="PF04045">
    <property type="entry name" value="P34-Arc"/>
    <property type="match status" value="1"/>
</dbReference>
<evidence type="ECO:0000256" key="5">
    <source>
        <dbReference type="ARBA" id="ARBA00023212"/>
    </source>
</evidence>
<evidence type="ECO:0000313" key="9">
    <source>
        <dbReference type="Proteomes" id="UP001314263"/>
    </source>
</evidence>
<organism evidence="8 9">
    <name type="scientific">Coccomyxa viridis</name>
    <dbReference type="NCBI Taxonomy" id="1274662"/>
    <lineage>
        <taxon>Eukaryota</taxon>
        <taxon>Viridiplantae</taxon>
        <taxon>Chlorophyta</taxon>
        <taxon>core chlorophytes</taxon>
        <taxon>Trebouxiophyceae</taxon>
        <taxon>Trebouxiophyceae incertae sedis</taxon>
        <taxon>Coccomyxaceae</taxon>
        <taxon>Coccomyxa</taxon>
    </lineage>
</organism>
<comment type="function">
    <text evidence="6">Functions as actin-binding component of the Arp2/3 complex which is involved in regulation of actin polymerization and together with an activating nucleation-promoting factor (NPF) mediates the formation of branched actin networks.</text>
</comment>
<sequence>MPKWILSMSRAILPTSNRAVLCFLQRCMSSQNMTGPSQAFVHEFGDCRYSVSYSNEASETATISFCHPYAISTAARQYAAESYAGVADIIEPAEEQFQISLKVDLACLRALPEAQAEAALGKLASLRSVMLGLPLRQWLQALADSSLQEEMQAVLSMPGAPLWVHTQADRLVAMFSVHMHGSPDDPLMSAFIQELATAQPGHDASMAPQLDFTHPGETPPFAVPLESGAQPSGTLAGYVSMTVLPQHVSNPEKIEKLAWALLTLQAQLQASIKQFKASLHAHMRSSLDDLLLTLEKARVDTVQSDRPADGSQARARRPLQPSKQPLLEQLREKARVAPVRDMRSMLNRHKENRVMN</sequence>
<reference evidence="8 9" key="1">
    <citation type="submission" date="2023-10" db="EMBL/GenBank/DDBJ databases">
        <authorList>
            <person name="Maclean D."/>
            <person name="Macfadyen A."/>
        </authorList>
    </citation>
    <scope>NUCLEOTIDE SEQUENCE [LARGE SCALE GENOMIC DNA]</scope>
</reference>
<protein>
    <recommendedName>
        <fullName evidence="6">Arp2/3 complex 34 kDa subunit</fullName>
    </recommendedName>
</protein>
<evidence type="ECO:0000256" key="1">
    <source>
        <dbReference type="ARBA" id="ARBA00004245"/>
    </source>
</evidence>
<dbReference type="Proteomes" id="UP001314263">
    <property type="component" value="Unassembled WGS sequence"/>
</dbReference>
<evidence type="ECO:0000256" key="2">
    <source>
        <dbReference type="ARBA" id="ARBA00007192"/>
    </source>
</evidence>
<dbReference type="GO" id="GO:0051015">
    <property type="term" value="F:actin filament binding"/>
    <property type="evidence" value="ECO:0007669"/>
    <property type="project" value="TreeGrafter"/>
</dbReference>
<dbReference type="InterPro" id="IPR007188">
    <property type="entry name" value="ARPC2"/>
</dbReference>
<keyword evidence="5 6" id="KW-0206">Cytoskeleton</keyword>
<comment type="subunit">
    <text evidence="6">Component of the Arp2/3 complex.</text>
</comment>
<keyword evidence="3 6" id="KW-0963">Cytoplasm</keyword>
<comment type="subcellular location">
    <subcellularLocation>
        <location evidence="1 6">Cytoplasm</location>
        <location evidence="1 6">Cytoskeleton</location>
    </subcellularLocation>
</comment>
<dbReference type="GO" id="GO:0005885">
    <property type="term" value="C:Arp2/3 protein complex"/>
    <property type="evidence" value="ECO:0007669"/>
    <property type="project" value="InterPro"/>
</dbReference>
<dbReference type="GO" id="GO:0034314">
    <property type="term" value="P:Arp2/3 complex-mediated actin nucleation"/>
    <property type="evidence" value="ECO:0007669"/>
    <property type="project" value="InterPro"/>
</dbReference>
<proteinExistence type="inferred from homology"/>
<evidence type="ECO:0000256" key="4">
    <source>
        <dbReference type="ARBA" id="ARBA00023203"/>
    </source>
</evidence>
<dbReference type="SUPFAM" id="SSF69645">
    <property type="entry name" value="Arp2/3 complex subunits"/>
    <property type="match status" value="1"/>
</dbReference>
<feature type="region of interest" description="Disordered" evidence="7">
    <location>
        <begin position="302"/>
        <end position="327"/>
    </location>
</feature>
<comment type="similarity">
    <text evidence="2 6">Belongs to the ARPC2 family.</text>
</comment>
<dbReference type="PANTHER" id="PTHR12058:SF0">
    <property type="entry name" value="ACTIN-RELATED PROTEIN 2_3 COMPLEX SUBUNIT 2"/>
    <property type="match status" value="1"/>
</dbReference>
<evidence type="ECO:0000313" key="8">
    <source>
        <dbReference type="EMBL" id="CAK0787875.1"/>
    </source>
</evidence>
<evidence type="ECO:0000256" key="6">
    <source>
        <dbReference type="RuleBase" id="RU364015"/>
    </source>
</evidence>
<accession>A0AAV1INL9</accession>
<dbReference type="GO" id="GO:0005200">
    <property type="term" value="F:structural constituent of cytoskeleton"/>
    <property type="evidence" value="ECO:0007669"/>
    <property type="project" value="TreeGrafter"/>
</dbReference>
<keyword evidence="4 6" id="KW-0009">Actin-binding</keyword>
<dbReference type="AlphaFoldDB" id="A0AAV1INL9"/>
<dbReference type="GO" id="GO:0030041">
    <property type="term" value="P:actin filament polymerization"/>
    <property type="evidence" value="ECO:0007669"/>
    <property type="project" value="InterPro"/>
</dbReference>
<dbReference type="EMBL" id="CAUYUE010000018">
    <property type="protein sequence ID" value="CAK0787875.1"/>
    <property type="molecule type" value="Genomic_DNA"/>
</dbReference>
<evidence type="ECO:0000256" key="7">
    <source>
        <dbReference type="SAM" id="MobiDB-lite"/>
    </source>
</evidence>